<dbReference type="AlphaFoldDB" id="A0A4R1BCC1"/>
<organism evidence="2 3">
    <name type="scientific">Parasulfuritortus cantonensis</name>
    <dbReference type="NCBI Taxonomy" id="2528202"/>
    <lineage>
        <taxon>Bacteria</taxon>
        <taxon>Pseudomonadati</taxon>
        <taxon>Pseudomonadota</taxon>
        <taxon>Betaproteobacteria</taxon>
        <taxon>Nitrosomonadales</taxon>
        <taxon>Thiobacillaceae</taxon>
        <taxon>Parasulfuritortus</taxon>
    </lineage>
</organism>
<comment type="caution">
    <text evidence="2">The sequence shown here is derived from an EMBL/GenBank/DDBJ whole genome shotgun (WGS) entry which is preliminary data.</text>
</comment>
<protein>
    <submittedName>
        <fullName evidence="2">Uncharacterized protein</fullName>
    </submittedName>
</protein>
<sequence>MKDIAATPLSDLNLVRTKIPDVLTAARKSPYGAPADGGCTALAEQVKALDEVLGPDLDRSRKDTDEGLVERGADFIGETAVDTARHAAAGILPFRSWIRKLSGAERHSKEVSAAIAAGIVRRAYLKGLGQAAGCPAPAAPAVRPAAGEGVSRGAAEPPA</sequence>
<dbReference type="EMBL" id="SJZB01000034">
    <property type="protein sequence ID" value="TCJ14690.1"/>
    <property type="molecule type" value="Genomic_DNA"/>
</dbReference>
<evidence type="ECO:0000313" key="2">
    <source>
        <dbReference type="EMBL" id="TCJ14690.1"/>
    </source>
</evidence>
<name>A0A4R1BCC1_9PROT</name>
<accession>A0A4R1BCC1</accession>
<feature type="region of interest" description="Disordered" evidence="1">
    <location>
        <begin position="137"/>
        <end position="159"/>
    </location>
</feature>
<dbReference type="OrthoDB" id="8775233at2"/>
<evidence type="ECO:0000256" key="1">
    <source>
        <dbReference type="SAM" id="MobiDB-lite"/>
    </source>
</evidence>
<proteinExistence type="predicted"/>
<feature type="compositionally biased region" description="Low complexity" evidence="1">
    <location>
        <begin position="137"/>
        <end position="147"/>
    </location>
</feature>
<reference evidence="2 3" key="1">
    <citation type="submission" date="2019-03" db="EMBL/GenBank/DDBJ databases">
        <title>Genome sequence of Thiobacillaceae bacterium LSR1, a sulfur-oxidizing bacterium isolated from freshwater sediment.</title>
        <authorList>
            <person name="Li S."/>
        </authorList>
    </citation>
    <scope>NUCLEOTIDE SEQUENCE [LARGE SCALE GENOMIC DNA]</scope>
    <source>
        <strain evidence="2 3">LSR1</strain>
    </source>
</reference>
<gene>
    <name evidence="2" type="ORF">EZJ19_09485</name>
</gene>
<evidence type="ECO:0000313" key="3">
    <source>
        <dbReference type="Proteomes" id="UP000295443"/>
    </source>
</evidence>
<keyword evidence="3" id="KW-1185">Reference proteome</keyword>
<dbReference type="Proteomes" id="UP000295443">
    <property type="component" value="Unassembled WGS sequence"/>
</dbReference>